<organism evidence="11 12">
    <name type="scientific">Plasmodium gonderi</name>
    <dbReference type="NCBI Taxonomy" id="77519"/>
    <lineage>
        <taxon>Eukaryota</taxon>
        <taxon>Sar</taxon>
        <taxon>Alveolata</taxon>
        <taxon>Apicomplexa</taxon>
        <taxon>Aconoidasida</taxon>
        <taxon>Haemosporida</taxon>
        <taxon>Plasmodiidae</taxon>
        <taxon>Plasmodium</taxon>
        <taxon>Plasmodium (Plasmodium)</taxon>
    </lineage>
</organism>
<dbReference type="PROSITE" id="PS50897">
    <property type="entry name" value="CTLH"/>
    <property type="match status" value="1"/>
</dbReference>
<evidence type="ECO:0000256" key="7">
    <source>
        <dbReference type="SAM" id="Coils"/>
    </source>
</evidence>
<evidence type="ECO:0000259" key="10">
    <source>
        <dbReference type="PROSITE" id="PS51867"/>
    </source>
</evidence>
<dbReference type="PROSITE" id="PS51867">
    <property type="entry name" value="ZF_RING_GID"/>
    <property type="match status" value="1"/>
</dbReference>
<evidence type="ECO:0000256" key="1">
    <source>
        <dbReference type="ARBA" id="ARBA00004496"/>
    </source>
</evidence>
<protein>
    <recommendedName>
        <fullName evidence="13">CTLH domain-containing protein</fullName>
    </recommendedName>
</protein>
<feature type="region of interest" description="Disordered" evidence="8">
    <location>
        <begin position="1"/>
        <end position="38"/>
    </location>
</feature>
<dbReference type="Proteomes" id="UP000195521">
    <property type="component" value="Unassembled WGS sequence"/>
</dbReference>
<dbReference type="GO" id="GO:0043161">
    <property type="term" value="P:proteasome-mediated ubiquitin-dependent protein catabolic process"/>
    <property type="evidence" value="ECO:0007669"/>
    <property type="project" value="InterPro"/>
</dbReference>
<keyword evidence="2" id="KW-0963">Cytoplasm</keyword>
<reference evidence="12" key="1">
    <citation type="submission" date="2017-04" db="EMBL/GenBank/DDBJ databases">
        <title>Plasmodium gonderi genome.</title>
        <authorList>
            <person name="Arisue N."/>
            <person name="Honma H."/>
            <person name="Kawai S."/>
            <person name="Tougan T."/>
            <person name="Tanabe K."/>
            <person name="Horii T."/>
        </authorList>
    </citation>
    <scope>NUCLEOTIDE SEQUENCE [LARGE SCALE GENOMIC DNA]</scope>
    <source>
        <strain evidence="12">ATCC 30045</strain>
    </source>
</reference>
<name>A0A1Y1JJ47_PLAGO</name>
<evidence type="ECO:0000256" key="2">
    <source>
        <dbReference type="ARBA" id="ARBA00022490"/>
    </source>
</evidence>
<dbReference type="OrthoDB" id="1933455at2759"/>
<evidence type="ECO:0000256" key="4">
    <source>
        <dbReference type="ARBA" id="ARBA00022771"/>
    </source>
</evidence>
<keyword evidence="7" id="KW-0175">Coiled coil</keyword>
<accession>A0A1Y1JJ47</accession>
<gene>
    <name evidence="11" type="ORF">PGO_122570</name>
</gene>
<feature type="domain" description="CTLH" evidence="9">
    <location>
        <begin position="473"/>
        <end position="530"/>
    </location>
</feature>
<dbReference type="PANTHER" id="PTHR12170:SF2">
    <property type="entry name" value="E3 UBIQUITIN-PROTEIN TRANSFERASE MAEA"/>
    <property type="match status" value="1"/>
</dbReference>
<dbReference type="GeneID" id="39748997"/>
<dbReference type="GO" id="GO:0005737">
    <property type="term" value="C:cytoplasm"/>
    <property type="evidence" value="ECO:0007669"/>
    <property type="project" value="UniProtKB-SubCell"/>
</dbReference>
<keyword evidence="12" id="KW-1185">Reference proteome</keyword>
<feature type="compositionally biased region" description="Basic and acidic residues" evidence="8">
    <location>
        <begin position="8"/>
        <end position="38"/>
    </location>
</feature>
<evidence type="ECO:0000313" key="12">
    <source>
        <dbReference type="Proteomes" id="UP000195521"/>
    </source>
</evidence>
<evidence type="ECO:0000259" key="9">
    <source>
        <dbReference type="PROSITE" id="PS50897"/>
    </source>
</evidence>
<comment type="caution">
    <text evidence="11">The sequence shown here is derived from an EMBL/GenBank/DDBJ whole genome shotgun (WGS) entry which is preliminary data.</text>
</comment>
<dbReference type="CDD" id="cd16659">
    <property type="entry name" value="RING-Ubox_Emp"/>
    <property type="match status" value="1"/>
</dbReference>
<dbReference type="PANTHER" id="PTHR12170">
    <property type="entry name" value="MACROPHAGE ERYTHROBLAST ATTACHER-RELATED"/>
    <property type="match status" value="1"/>
</dbReference>
<keyword evidence="5" id="KW-0862">Zinc</keyword>
<feature type="region of interest" description="Disordered" evidence="8">
    <location>
        <begin position="294"/>
        <end position="315"/>
    </location>
</feature>
<evidence type="ECO:0000256" key="8">
    <source>
        <dbReference type="SAM" id="MobiDB-lite"/>
    </source>
</evidence>
<feature type="domain" description="RING-Gid-type" evidence="10">
    <location>
        <begin position="627"/>
        <end position="695"/>
    </location>
</feature>
<dbReference type="SUPFAM" id="SSF57850">
    <property type="entry name" value="RING/U-box"/>
    <property type="match status" value="1"/>
</dbReference>
<dbReference type="GO" id="GO:0061630">
    <property type="term" value="F:ubiquitin protein ligase activity"/>
    <property type="evidence" value="ECO:0007669"/>
    <property type="project" value="InterPro"/>
</dbReference>
<evidence type="ECO:0008006" key="13">
    <source>
        <dbReference type="Google" id="ProtNLM"/>
    </source>
</evidence>
<dbReference type="GO" id="GO:0008270">
    <property type="term" value="F:zinc ion binding"/>
    <property type="evidence" value="ECO:0007669"/>
    <property type="project" value="UniProtKB-KW"/>
</dbReference>
<dbReference type="SMART" id="SM00668">
    <property type="entry name" value="CTLH"/>
    <property type="match status" value="1"/>
</dbReference>
<feature type="region of interest" description="Disordered" evidence="8">
    <location>
        <begin position="124"/>
        <end position="151"/>
    </location>
</feature>
<evidence type="ECO:0000256" key="5">
    <source>
        <dbReference type="ARBA" id="ARBA00022833"/>
    </source>
</evidence>
<dbReference type="EMBL" id="BDQF01000013">
    <property type="protein sequence ID" value="GAW82260.1"/>
    <property type="molecule type" value="Genomic_DNA"/>
</dbReference>
<dbReference type="InterPro" id="IPR006595">
    <property type="entry name" value="CTLH_C"/>
</dbReference>
<feature type="coiled-coil region" evidence="7">
    <location>
        <begin position="377"/>
        <end position="407"/>
    </location>
</feature>
<comment type="subcellular location">
    <subcellularLocation>
        <location evidence="1">Cytoplasm</location>
    </subcellularLocation>
</comment>
<evidence type="ECO:0000313" key="11">
    <source>
        <dbReference type="EMBL" id="GAW82260.1"/>
    </source>
</evidence>
<keyword evidence="3" id="KW-0479">Metal-binding</keyword>
<evidence type="ECO:0000256" key="6">
    <source>
        <dbReference type="PROSITE-ProRule" id="PRU01215"/>
    </source>
</evidence>
<feature type="compositionally biased region" description="Basic and acidic residues" evidence="8">
    <location>
        <begin position="128"/>
        <end position="138"/>
    </location>
</feature>
<dbReference type="InterPro" id="IPR044063">
    <property type="entry name" value="ZF_RING_GID"/>
</dbReference>
<evidence type="ECO:0000256" key="3">
    <source>
        <dbReference type="ARBA" id="ARBA00022723"/>
    </source>
</evidence>
<proteinExistence type="predicted"/>
<feature type="zinc finger region" description="RING-Gid-type" evidence="6">
    <location>
        <begin position="627"/>
        <end position="695"/>
    </location>
</feature>
<dbReference type="Pfam" id="PF10607">
    <property type="entry name" value="CTLH"/>
    <property type="match status" value="1"/>
</dbReference>
<dbReference type="GO" id="GO:0005634">
    <property type="term" value="C:nucleus"/>
    <property type="evidence" value="ECO:0007669"/>
    <property type="project" value="TreeGrafter"/>
</dbReference>
<dbReference type="InterPro" id="IPR024964">
    <property type="entry name" value="CTLH/CRA"/>
</dbReference>
<feature type="coiled-coil region" evidence="7">
    <location>
        <begin position="254"/>
        <end position="288"/>
    </location>
</feature>
<keyword evidence="4 6" id="KW-0863">Zinc-finger</keyword>
<dbReference type="GO" id="GO:0034657">
    <property type="term" value="C:GID complex"/>
    <property type="evidence" value="ECO:0007669"/>
    <property type="project" value="TreeGrafter"/>
</dbReference>
<dbReference type="RefSeq" id="XP_028544849.1">
    <property type="nucleotide sequence ID" value="XM_028689048.1"/>
</dbReference>
<dbReference type="AlphaFoldDB" id="A0A1Y1JJ47"/>
<sequence length="709" mass="82611">MEETEEYKEEKHDQEKKEVEDDTRTCPENNKNGRNENKENMSHVFQIVENYIDNEIVYVNDTNKTIVMLSKKENQMDEEEHRRAVPAEVDMNVSAEVDTNVSAEVDTNVSAKVDANVSAKVDANASVEAEKSEGKEAEAGSARGINFDSDPNVLQNNGKKIFKKDQYCNCNAENVKENNEETVHPMNKEKIENNMIGKQVEENEDEHNEIHSNGDIDTWSNLSYLSLDEEVSMYNETGDANMEMFKEEQTMMIRKQMKRRRRRLRMKLEEEEEQERNMQREVHERVDETKGGIIQEKGSHPPVGESAEAVSSTNSTSEVGESKEFCLNAIDKSFIQIPLKCILNSFRNIQKELEKNFTIITLFIEKKLLNLTDEIYLNKLNTILEKLEALRNKVMESKVLLDKYVNRLVSRLKYVYFEGDIQLENLKHDFRFETYENRINWLIDGFLARYGFFDTAEIFSKRYKLENYSDADVYKEYLEIINELKKHNMKPALEWCQKYKSQLKKIDSNIEAELHLQHIINIIYENKFFEAIEYIKKTVPNPDEHISTDVKYLITYIGLYGSNESQHTIESLKRFNKKRWVKVIKSFQKVYSEITGVLNKPLLELLLKAGISVVKTDQCGKKKSTKCPTCIDELKHTINQVPHIQKTKSFLICPYTNEVMDEKNPPFTTPRGHVFSGKAISLFMKSEGIFQCPITEEKYCIQDLSRLFI</sequence>
<dbReference type="InterPro" id="IPR045098">
    <property type="entry name" value="Fyv10_fam"/>
</dbReference>